<evidence type="ECO:0000256" key="3">
    <source>
        <dbReference type="ARBA" id="ARBA00022723"/>
    </source>
</evidence>
<evidence type="ECO:0000256" key="6">
    <source>
        <dbReference type="ARBA" id="ARBA00023049"/>
    </source>
</evidence>
<keyword evidence="5" id="KW-0862">Zinc</keyword>
<dbReference type="InterPro" id="IPR024079">
    <property type="entry name" value="MetalloPept_cat_dom_sf"/>
</dbReference>
<dbReference type="RefSeq" id="WP_258857173.1">
    <property type="nucleotide sequence ID" value="NZ_JANUGV010000004.1"/>
</dbReference>
<evidence type="ECO:0000256" key="5">
    <source>
        <dbReference type="ARBA" id="ARBA00022833"/>
    </source>
</evidence>
<comment type="cofactor">
    <cofactor evidence="1">
        <name>Zn(2+)</name>
        <dbReference type="ChEBI" id="CHEBI:29105"/>
    </cofactor>
</comment>
<feature type="domain" description="Peptidase M13 N-terminal" evidence="9">
    <location>
        <begin position="66"/>
        <end position="413"/>
    </location>
</feature>
<keyword evidence="4" id="KW-0378">Hydrolase</keyword>
<dbReference type="InterPro" id="IPR008753">
    <property type="entry name" value="Peptidase_M13_N"/>
</dbReference>
<feature type="chain" id="PRO_5046900607" evidence="7">
    <location>
        <begin position="29"/>
        <end position="682"/>
    </location>
</feature>
<proteinExistence type="predicted"/>
<dbReference type="Proteomes" id="UP001205861">
    <property type="component" value="Unassembled WGS sequence"/>
</dbReference>
<evidence type="ECO:0000256" key="4">
    <source>
        <dbReference type="ARBA" id="ARBA00022801"/>
    </source>
</evidence>
<comment type="caution">
    <text evidence="10">The sequence shown here is derived from an EMBL/GenBank/DDBJ whole genome shotgun (WGS) entry which is preliminary data.</text>
</comment>
<evidence type="ECO:0000259" key="9">
    <source>
        <dbReference type="Pfam" id="PF05649"/>
    </source>
</evidence>
<dbReference type="InterPro" id="IPR000718">
    <property type="entry name" value="Peptidase_M13"/>
</dbReference>
<evidence type="ECO:0000313" key="11">
    <source>
        <dbReference type="Proteomes" id="UP001205861"/>
    </source>
</evidence>
<keyword evidence="2" id="KW-0645">Protease</keyword>
<dbReference type="PRINTS" id="PR00786">
    <property type="entry name" value="NEPRILYSIN"/>
</dbReference>
<keyword evidence="3" id="KW-0479">Metal-binding</keyword>
<feature type="domain" description="Peptidase M13 C-terminal" evidence="8">
    <location>
        <begin position="484"/>
        <end position="679"/>
    </location>
</feature>
<keyword evidence="11" id="KW-1185">Reference proteome</keyword>
<dbReference type="Pfam" id="PF05649">
    <property type="entry name" value="Peptidase_M13_N"/>
    <property type="match status" value="1"/>
</dbReference>
<organism evidence="10 11">
    <name type="scientific">Massilia solisilvae</name>
    <dbReference type="NCBI Taxonomy" id="1811225"/>
    <lineage>
        <taxon>Bacteria</taxon>
        <taxon>Pseudomonadati</taxon>
        <taxon>Pseudomonadota</taxon>
        <taxon>Betaproteobacteria</taxon>
        <taxon>Burkholderiales</taxon>
        <taxon>Oxalobacteraceae</taxon>
        <taxon>Telluria group</taxon>
        <taxon>Massilia</taxon>
    </lineage>
</organism>
<evidence type="ECO:0000256" key="2">
    <source>
        <dbReference type="ARBA" id="ARBA00022670"/>
    </source>
</evidence>
<dbReference type="PANTHER" id="PTHR11733:SF222">
    <property type="entry name" value="IP12942P"/>
    <property type="match status" value="1"/>
</dbReference>
<dbReference type="InterPro" id="IPR018497">
    <property type="entry name" value="Peptidase_M13_C"/>
</dbReference>
<dbReference type="SUPFAM" id="SSF55486">
    <property type="entry name" value="Metalloproteases ('zincins'), catalytic domain"/>
    <property type="match status" value="1"/>
</dbReference>
<name>A0ABT2BLX2_9BURK</name>
<sequence length="682" mass="74451">MQKQHRSARAIAGIVLALASAACAQAHAAAPSATHKKAHAQERKKTAPVTGNAISLAAMDNAVDACDDFYLRACGGFIATAKTDAAHPTIHMISQQFEANLEHSFETLFAQDVSGDPELARLKTFYSSCLAGNASDGAIVKQWLARIDAAQSPAQIQDLLLALNAIGVEPFFEYSGQPDRKQWDRYRGEINNPYLFGNQQAVERTFAAAGMGQEDARRDAAAVASMVAALRKHLGNRYDADAAENPRTLAQLAQLAPSIDWPHFFEMAGAPPGGVVNLTSPAYLQAVEKELSTRTPAELRAFIRWSFLFSLRGELPSPYNAAFGDLSPALRVQLGNPVGQCRDATVRAMGVEFSRQYATRVLGWKARDAAQKIASDIKERIVAAVAGAQWLSPEGRKATADKLAKTDLKIGFPDQWPEVGSYPLDASGFLSNVLAARTYEQRRTWARVGKEHSLTAWDMIVSPWVGDGMAAARLVVPNGFPDALSNSIIMTAAYLGSPRFDADAAPELNYATFGTVFAHEFVHVAEMHMYGPDGREQELWSDADIKAEENQGQCVIDQANAHEPLPGMKLKGQRQYQENVADYGGLRLAFEALQARLGEASLYRRDASGTSPAQRFFYRFAQNWCTAHTPEFLHKVVESDSHAPTAYRVNAPLSNLPAFSRAFSCKANAKMVRAATQQCRVW</sequence>
<keyword evidence="7" id="KW-0732">Signal</keyword>
<dbReference type="CDD" id="cd08662">
    <property type="entry name" value="M13"/>
    <property type="match status" value="1"/>
</dbReference>
<evidence type="ECO:0000259" key="8">
    <source>
        <dbReference type="Pfam" id="PF01431"/>
    </source>
</evidence>
<dbReference type="Gene3D" id="1.10.1380.10">
    <property type="entry name" value="Neutral endopeptidase , domain2"/>
    <property type="match status" value="1"/>
</dbReference>
<dbReference type="PROSITE" id="PS51885">
    <property type="entry name" value="NEPRILYSIN"/>
    <property type="match status" value="1"/>
</dbReference>
<evidence type="ECO:0000256" key="7">
    <source>
        <dbReference type="SAM" id="SignalP"/>
    </source>
</evidence>
<dbReference type="Pfam" id="PF01431">
    <property type="entry name" value="Peptidase_M13"/>
    <property type="match status" value="1"/>
</dbReference>
<evidence type="ECO:0000256" key="1">
    <source>
        <dbReference type="ARBA" id="ARBA00001947"/>
    </source>
</evidence>
<dbReference type="PROSITE" id="PS51257">
    <property type="entry name" value="PROKAR_LIPOPROTEIN"/>
    <property type="match status" value="1"/>
</dbReference>
<feature type="signal peptide" evidence="7">
    <location>
        <begin position="1"/>
        <end position="28"/>
    </location>
</feature>
<dbReference type="InterPro" id="IPR042089">
    <property type="entry name" value="Peptidase_M13_dom_2"/>
</dbReference>
<accession>A0ABT2BLX2</accession>
<gene>
    <name evidence="10" type="ORF">NX773_15215</name>
</gene>
<dbReference type="PANTHER" id="PTHR11733">
    <property type="entry name" value="ZINC METALLOPROTEASE FAMILY M13 NEPRILYSIN-RELATED"/>
    <property type="match status" value="1"/>
</dbReference>
<keyword evidence="6" id="KW-0482">Metalloprotease</keyword>
<dbReference type="EMBL" id="JANUGV010000004">
    <property type="protein sequence ID" value="MCS0609519.1"/>
    <property type="molecule type" value="Genomic_DNA"/>
</dbReference>
<dbReference type="Gene3D" id="3.40.390.10">
    <property type="entry name" value="Collagenase (Catalytic Domain)"/>
    <property type="match status" value="1"/>
</dbReference>
<protein>
    <submittedName>
        <fullName evidence="10">M13 family metallopeptidase</fullName>
    </submittedName>
</protein>
<evidence type="ECO:0000313" key="10">
    <source>
        <dbReference type="EMBL" id="MCS0609519.1"/>
    </source>
</evidence>
<reference evidence="10 11" key="1">
    <citation type="submission" date="2022-08" db="EMBL/GenBank/DDBJ databases">
        <title>Reclassification of Massilia species as members of the genera Telluria, Duganella, Pseudoduganella, Mokoshia gen. nov. and Zemynaea gen. nov. using orthogonal and non-orthogonal genome-based approaches.</title>
        <authorList>
            <person name="Bowman J.P."/>
        </authorList>
    </citation>
    <scope>NUCLEOTIDE SEQUENCE [LARGE SCALE GENOMIC DNA]</scope>
    <source>
        <strain evidence="10 11">JCM 31607</strain>
    </source>
</reference>